<evidence type="ECO:0000313" key="2">
    <source>
        <dbReference type="Proteomes" id="UP001151752"/>
    </source>
</evidence>
<evidence type="ECO:0000313" key="1">
    <source>
        <dbReference type="EMBL" id="KAJ6761531.1"/>
    </source>
</evidence>
<keyword evidence="2" id="KW-1185">Reference proteome</keyword>
<name>A0A9Q1A892_9ROSI</name>
<reference evidence="1" key="2">
    <citation type="journal article" date="2023" name="Int. J. Mol. Sci.">
        <title>De Novo Assembly and Annotation of 11 Diverse Shrub Willow (Salix) Genomes Reveals Novel Gene Organization in Sex-Linked Regions.</title>
        <authorList>
            <person name="Hyden B."/>
            <person name="Feng K."/>
            <person name="Yates T.B."/>
            <person name="Jawdy S."/>
            <person name="Cereghino C."/>
            <person name="Smart L.B."/>
            <person name="Muchero W."/>
        </authorList>
    </citation>
    <scope>NUCLEOTIDE SEQUENCE</scope>
    <source>
        <tissue evidence="1">Shoot tip</tissue>
    </source>
</reference>
<dbReference type="AlphaFoldDB" id="A0A9Q1A892"/>
<dbReference type="EMBL" id="JAPFFM010000005">
    <property type="protein sequence ID" value="KAJ6761531.1"/>
    <property type="molecule type" value="Genomic_DNA"/>
</dbReference>
<sequence length="115" mass="13363">MQLLPQMVDIQTKAGNLRYRLNFKTMWKKNPTSMTKFCTRDKETQILSFLHRNSKSVCIRSGPDIFIVHLVNQKVEVVLYNGRGSSISWDFSRVAPYFRPDWPHSSLCLRGKSIA</sequence>
<protein>
    <submittedName>
        <fullName evidence="1">Uncharacterized protein</fullName>
    </submittedName>
</protein>
<dbReference type="Proteomes" id="UP001151752">
    <property type="component" value="Chromosome 19"/>
</dbReference>
<reference evidence="1" key="1">
    <citation type="submission" date="2022-11" db="EMBL/GenBank/DDBJ databases">
        <authorList>
            <person name="Hyden B.L."/>
            <person name="Feng K."/>
            <person name="Yates T."/>
            <person name="Jawdy S."/>
            <person name="Smart L.B."/>
            <person name="Muchero W."/>
        </authorList>
    </citation>
    <scope>NUCLEOTIDE SEQUENCE</scope>
    <source>
        <tissue evidence="1">Shoot tip</tissue>
    </source>
</reference>
<comment type="caution">
    <text evidence="1">The sequence shown here is derived from an EMBL/GenBank/DDBJ whole genome shotgun (WGS) entry which is preliminary data.</text>
</comment>
<accession>A0A9Q1A892</accession>
<organism evidence="1 2">
    <name type="scientific">Salix koriyanagi</name>
    <dbReference type="NCBI Taxonomy" id="2511006"/>
    <lineage>
        <taxon>Eukaryota</taxon>
        <taxon>Viridiplantae</taxon>
        <taxon>Streptophyta</taxon>
        <taxon>Embryophyta</taxon>
        <taxon>Tracheophyta</taxon>
        <taxon>Spermatophyta</taxon>
        <taxon>Magnoliopsida</taxon>
        <taxon>eudicotyledons</taxon>
        <taxon>Gunneridae</taxon>
        <taxon>Pentapetalae</taxon>
        <taxon>rosids</taxon>
        <taxon>fabids</taxon>
        <taxon>Malpighiales</taxon>
        <taxon>Salicaceae</taxon>
        <taxon>Saliceae</taxon>
        <taxon>Salix</taxon>
    </lineage>
</organism>
<gene>
    <name evidence="1" type="ORF">OIU74_024226</name>
</gene>
<proteinExistence type="predicted"/>